<dbReference type="Proteomes" id="UP000799757">
    <property type="component" value="Unassembled WGS sequence"/>
</dbReference>
<organism evidence="1 2">
    <name type="scientific">Melanomma pulvis-pyrius CBS 109.77</name>
    <dbReference type="NCBI Taxonomy" id="1314802"/>
    <lineage>
        <taxon>Eukaryota</taxon>
        <taxon>Fungi</taxon>
        <taxon>Dikarya</taxon>
        <taxon>Ascomycota</taxon>
        <taxon>Pezizomycotina</taxon>
        <taxon>Dothideomycetes</taxon>
        <taxon>Pleosporomycetidae</taxon>
        <taxon>Pleosporales</taxon>
        <taxon>Melanommataceae</taxon>
        <taxon>Melanomma</taxon>
    </lineage>
</organism>
<evidence type="ECO:0000313" key="2">
    <source>
        <dbReference type="Proteomes" id="UP000799757"/>
    </source>
</evidence>
<gene>
    <name evidence="1" type="ORF">K505DRAFT_358021</name>
</gene>
<proteinExistence type="predicted"/>
<dbReference type="AlphaFoldDB" id="A0A6A6XMX7"/>
<sequence length="217" mass="25181">MLIESSRAIRNTANSPLLRIPRGLRNIIYDCAFSAPYTTNRIYPWPFWNPYNLVSASRQIYTETIDFYRGTAAMRPFETSVFEFDHDWQIAPFVTTLTRKQRRFVRKIRIPFDEVVSVDTHWNLIGMSGLRLVIVHSAPYHAGADVLTDAAAKIRDDERLPYLNVKFIRPLRESGLRGMRGLIISYKEDIEQETFFTRSGYPGGWSLAESNRVIDRV</sequence>
<dbReference type="PANTHER" id="PTHR38790:SF4">
    <property type="entry name" value="2EXR DOMAIN-CONTAINING PROTEIN"/>
    <property type="match status" value="1"/>
</dbReference>
<dbReference type="EMBL" id="MU001796">
    <property type="protein sequence ID" value="KAF2797891.1"/>
    <property type="molecule type" value="Genomic_DNA"/>
</dbReference>
<accession>A0A6A6XMX7</accession>
<reference evidence="1" key="1">
    <citation type="journal article" date="2020" name="Stud. Mycol.">
        <title>101 Dothideomycetes genomes: a test case for predicting lifestyles and emergence of pathogens.</title>
        <authorList>
            <person name="Haridas S."/>
            <person name="Albert R."/>
            <person name="Binder M."/>
            <person name="Bloem J."/>
            <person name="Labutti K."/>
            <person name="Salamov A."/>
            <person name="Andreopoulos B."/>
            <person name="Baker S."/>
            <person name="Barry K."/>
            <person name="Bills G."/>
            <person name="Bluhm B."/>
            <person name="Cannon C."/>
            <person name="Castanera R."/>
            <person name="Culley D."/>
            <person name="Daum C."/>
            <person name="Ezra D."/>
            <person name="Gonzalez J."/>
            <person name="Henrissat B."/>
            <person name="Kuo A."/>
            <person name="Liang C."/>
            <person name="Lipzen A."/>
            <person name="Lutzoni F."/>
            <person name="Magnuson J."/>
            <person name="Mondo S."/>
            <person name="Nolan M."/>
            <person name="Ohm R."/>
            <person name="Pangilinan J."/>
            <person name="Park H.-J."/>
            <person name="Ramirez L."/>
            <person name="Alfaro M."/>
            <person name="Sun H."/>
            <person name="Tritt A."/>
            <person name="Yoshinaga Y."/>
            <person name="Zwiers L.-H."/>
            <person name="Turgeon B."/>
            <person name="Goodwin S."/>
            <person name="Spatafora J."/>
            <person name="Crous P."/>
            <person name="Grigoriev I."/>
        </authorList>
    </citation>
    <scope>NUCLEOTIDE SEQUENCE</scope>
    <source>
        <strain evidence="1">CBS 109.77</strain>
    </source>
</reference>
<keyword evidence="2" id="KW-1185">Reference proteome</keyword>
<name>A0A6A6XMX7_9PLEO</name>
<evidence type="ECO:0000313" key="1">
    <source>
        <dbReference type="EMBL" id="KAF2797891.1"/>
    </source>
</evidence>
<dbReference type="PANTHER" id="PTHR38790">
    <property type="entry name" value="2EXR DOMAIN-CONTAINING PROTEIN-RELATED"/>
    <property type="match status" value="1"/>
</dbReference>
<protein>
    <submittedName>
        <fullName evidence="1">Uncharacterized protein</fullName>
    </submittedName>
</protein>